<dbReference type="PANTHER" id="PTHR11247">
    <property type="entry name" value="PALMITOYL-PROTEIN THIOESTERASE/DOLICHYLDIPHOSPHATASE 1"/>
    <property type="match status" value="1"/>
</dbReference>
<dbReference type="UniPathway" id="UPA00378"/>
<feature type="transmembrane region" description="Helical" evidence="2">
    <location>
        <begin position="27"/>
        <end position="48"/>
    </location>
</feature>
<dbReference type="AlphaFoldDB" id="A9USA5"/>
<name>A9USA5_MONBE</name>
<dbReference type="OMA" id="RRVMWIG"/>
<evidence type="ECO:0000256" key="2">
    <source>
        <dbReference type="RuleBase" id="RU367078"/>
    </source>
</evidence>
<dbReference type="SUPFAM" id="SSF48317">
    <property type="entry name" value="Acid phosphatase/Vanadium-dependent haloperoxidase"/>
    <property type="match status" value="1"/>
</dbReference>
<dbReference type="GO" id="GO:0006487">
    <property type="term" value="P:protein N-linked glycosylation"/>
    <property type="evidence" value="ECO:0000318"/>
    <property type="project" value="GO_Central"/>
</dbReference>
<dbReference type="InParanoid" id="A9USA5"/>
<evidence type="ECO:0000313" key="5">
    <source>
        <dbReference type="Proteomes" id="UP000001357"/>
    </source>
</evidence>
<dbReference type="KEGG" id="mbr:MONBRDRAFT_22862"/>
<dbReference type="Gene3D" id="1.20.144.10">
    <property type="entry name" value="Phosphatidic acid phosphatase type 2/haloperoxidase"/>
    <property type="match status" value="1"/>
</dbReference>
<feature type="transmembrane region" description="Helical" evidence="2">
    <location>
        <begin position="91"/>
        <end position="112"/>
    </location>
</feature>
<reference evidence="4 5" key="1">
    <citation type="journal article" date="2008" name="Nature">
        <title>The genome of the choanoflagellate Monosiga brevicollis and the origin of metazoans.</title>
        <authorList>
            <consortium name="JGI Sequencing"/>
            <person name="King N."/>
            <person name="Westbrook M.J."/>
            <person name="Young S.L."/>
            <person name="Kuo A."/>
            <person name="Abedin M."/>
            <person name="Chapman J."/>
            <person name="Fairclough S."/>
            <person name="Hellsten U."/>
            <person name="Isogai Y."/>
            <person name="Letunic I."/>
            <person name="Marr M."/>
            <person name="Pincus D."/>
            <person name="Putnam N."/>
            <person name="Rokas A."/>
            <person name="Wright K.J."/>
            <person name="Zuzow R."/>
            <person name="Dirks W."/>
            <person name="Good M."/>
            <person name="Goodstein D."/>
            <person name="Lemons D."/>
            <person name="Li W."/>
            <person name="Lyons J.B."/>
            <person name="Morris A."/>
            <person name="Nichols S."/>
            <person name="Richter D.J."/>
            <person name="Salamov A."/>
            <person name="Bork P."/>
            <person name="Lim W.A."/>
            <person name="Manning G."/>
            <person name="Miller W.T."/>
            <person name="McGinnis W."/>
            <person name="Shapiro H."/>
            <person name="Tjian R."/>
            <person name="Grigoriev I.V."/>
            <person name="Rokhsar D."/>
        </authorList>
    </citation>
    <scope>NUCLEOTIDE SEQUENCE [LARGE SCALE GENOMIC DNA]</scope>
    <source>
        <strain evidence="5">MX1 / ATCC 50154</strain>
    </source>
</reference>
<evidence type="ECO:0000256" key="1">
    <source>
        <dbReference type="ARBA" id="ARBA00022801"/>
    </source>
</evidence>
<comment type="catalytic activity">
    <reaction evidence="2">
        <text>a di-trans,poly-cis-dolichyl diphosphate + H2O = a di-trans,poly-cis-dolichyl phosphate + phosphate + H(+)</text>
        <dbReference type="Rhea" id="RHEA:14385"/>
        <dbReference type="Rhea" id="RHEA-COMP:19498"/>
        <dbReference type="Rhea" id="RHEA-COMP:19506"/>
        <dbReference type="ChEBI" id="CHEBI:15377"/>
        <dbReference type="ChEBI" id="CHEBI:15378"/>
        <dbReference type="ChEBI" id="CHEBI:43474"/>
        <dbReference type="ChEBI" id="CHEBI:57497"/>
        <dbReference type="ChEBI" id="CHEBI:57683"/>
        <dbReference type="EC" id="3.6.1.43"/>
    </reaction>
</comment>
<evidence type="ECO:0000313" key="4">
    <source>
        <dbReference type="EMBL" id="EDQ91748.1"/>
    </source>
</evidence>
<dbReference type="GO" id="GO:0005789">
    <property type="term" value="C:endoplasmic reticulum membrane"/>
    <property type="evidence" value="ECO:0000318"/>
    <property type="project" value="GO_Central"/>
</dbReference>
<dbReference type="EMBL" id="CH991544">
    <property type="protein sequence ID" value="EDQ91748.1"/>
    <property type="molecule type" value="Genomic_DNA"/>
</dbReference>
<organism evidence="4 5">
    <name type="scientific">Monosiga brevicollis</name>
    <name type="common">Choanoflagellate</name>
    <dbReference type="NCBI Taxonomy" id="81824"/>
    <lineage>
        <taxon>Eukaryota</taxon>
        <taxon>Choanoflagellata</taxon>
        <taxon>Craspedida</taxon>
        <taxon>Salpingoecidae</taxon>
        <taxon>Monosiga</taxon>
    </lineage>
</organism>
<comment type="pathway">
    <text evidence="2">Protein modification; protein glycosylation.</text>
</comment>
<keyword evidence="5" id="KW-1185">Reference proteome</keyword>
<protein>
    <recommendedName>
        <fullName evidence="2">Dolichyldiphosphatase</fullName>
        <ecNumber evidence="2">3.6.1.43</ecNumber>
    </recommendedName>
</protein>
<gene>
    <name evidence="4" type="ORF">MONBRDRAFT_22862</name>
</gene>
<dbReference type="Pfam" id="PF01569">
    <property type="entry name" value="PAP2"/>
    <property type="match status" value="1"/>
</dbReference>
<dbReference type="EC" id="3.6.1.43" evidence="2"/>
<dbReference type="InterPro" id="IPR000326">
    <property type="entry name" value="PAP2/HPO"/>
</dbReference>
<keyword evidence="2" id="KW-1133">Transmembrane helix</keyword>
<dbReference type="InterPro" id="IPR036938">
    <property type="entry name" value="PAP2/HPO_sf"/>
</dbReference>
<dbReference type="FunCoup" id="A9USA5">
    <property type="interactions" value="639"/>
</dbReference>
<dbReference type="PANTHER" id="PTHR11247:SF1">
    <property type="entry name" value="DOLICHYLDIPHOSPHATASE 1"/>
    <property type="match status" value="1"/>
</dbReference>
<comment type="function">
    <text evidence="2">Required for efficient N-glycosylation. Necessary for maintaining optimal levels of dolichol-linked oligosaccharides. Hydrolyzes dolichyl pyrophosphate at a very high rate and dolichyl monophosphate at a much lower rate. Does not act on phosphatidate.</text>
</comment>
<proteinExistence type="inferred from homology"/>
<keyword evidence="2" id="KW-0472">Membrane</keyword>
<keyword evidence="2" id="KW-0256">Endoplasmic reticulum</keyword>
<accession>A9USA5</accession>
<dbReference type="GeneID" id="5888670"/>
<sequence length="172" mass="19490">MTMDLPRLEPAALAFVEYETGDLVGMILAYISLLPLFLLFSLGVLIIVRRDLQTMMFLLGLLLNEVLNYWLKHHIREPRPARASSVLVKHGMPSSHAQLMGFFTIYMIFVVWKRLKPAARQDSPPWLARSGQVIATIGLLIQLALVAISRVYLFYHTAEQLGELAHLSYALD</sequence>
<comment type="subcellular location">
    <subcellularLocation>
        <location evidence="2">Endoplasmic reticulum membrane</location>
        <topology evidence="2">Multi-pass membrane protein</topology>
    </subcellularLocation>
</comment>
<dbReference type="eggNOG" id="KOG3146">
    <property type="taxonomic scope" value="Eukaryota"/>
</dbReference>
<dbReference type="RefSeq" id="XP_001743034.1">
    <property type="nucleotide sequence ID" value="XM_001742982.1"/>
</dbReference>
<feature type="transmembrane region" description="Helical" evidence="2">
    <location>
        <begin position="133"/>
        <end position="155"/>
    </location>
</feature>
<keyword evidence="1 2" id="KW-0378">Hydrolase</keyword>
<dbReference type="Proteomes" id="UP000001357">
    <property type="component" value="Unassembled WGS sequence"/>
</dbReference>
<dbReference type="GO" id="GO:0047874">
    <property type="term" value="F:dolichyldiphosphatase activity"/>
    <property type="evidence" value="ECO:0000318"/>
    <property type="project" value="GO_Central"/>
</dbReference>
<feature type="domain" description="Phosphatidic acid phosphatase type 2/haloperoxidase" evidence="3">
    <location>
        <begin position="55"/>
        <end position="158"/>
    </location>
</feature>
<evidence type="ECO:0000259" key="3">
    <source>
        <dbReference type="Pfam" id="PF01569"/>
    </source>
</evidence>
<keyword evidence="2" id="KW-0812">Transmembrane</keyword>
<comment type="similarity">
    <text evidence="2">Belongs to the dolichyldiphosphatase family.</text>
</comment>
<dbReference type="STRING" id="81824.A9USA5"/>